<comment type="caution">
    <text evidence="6">The sequence shown here is derived from an EMBL/GenBank/DDBJ whole genome shotgun (WGS) entry which is preliminary data.</text>
</comment>
<reference evidence="6 7" key="1">
    <citation type="submission" date="2015-11" db="EMBL/GenBank/DDBJ databases">
        <title>Genomic analysis of 38 Legionella species identifies large and diverse effector repertoires.</title>
        <authorList>
            <person name="Burstein D."/>
            <person name="Amaro F."/>
            <person name="Zusman T."/>
            <person name="Lifshitz Z."/>
            <person name="Cohen O."/>
            <person name="Gilbert J.A."/>
            <person name="Pupko T."/>
            <person name="Shuman H.A."/>
            <person name="Segal G."/>
        </authorList>
    </citation>
    <scope>NUCLEOTIDE SEQUENCE [LARGE SCALE GENOMIC DNA]</scope>
    <source>
        <strain evidence="6 7">Mt.St.Helens-9</strain>
    </source>
</reference>
<evidence type="ECO:0000259" key="5">
    <source>
        <dbReference type="Pfam" id="PF02120"/>
    </source>
</evidence>
<dbReference type="RefSeq" id="WP_058482721.1">
    <property type="nucleotide sequence ID" value="NZ_CAAAII010000003.1"/>
</dbReference>
<accession>A0A0W0Z7Y9</accession>
<keyword evidence="3" id="KW-1005">Bacterial flagellum biogenesis</keyword>
<organism evidence="6 7">
    <name type="scientific">Legionella spiritensis</name>
    <dbReference type="NCBI Taxonomy" id="452"/>
    <lineage>
        <taxon>Bacteria</taxon>
        <taxon>Pseudomonadati</taxon>
        <taxon>Pseudomonadota</taxon>
        <taxon>Gammaproteobacteria</taxon>
        <taxon>Legionellales</taxon>
        <taxon>Legionellaceae</taxon>
        <taxon>Legionella</taxon>
    </lineage>
</organism>
<feature type="region of interest" description="Disordered" evidence="4">
    <location>
        <begin position="355"/>
        <end position="406"/>
    </location>
</feature>
<evidence type="ECO:0000256" key="1">
    <source>
        <dbReference type="ARBA" id="ARBA00003944"/>
    </source>
</evidence>
<dbReference type="Pfam" id="PF02120">
    <property type="entry name" value="Flg_hook"/>
    <property type="match status" value="1"/>
</dbReference>
<dbReference type="InterPro" id="IPR052563">
    <property type="entry name" value="FliK"/>
</dbReference>
<comment type="similarity">
    <text evidence="2">Belongs to the FliK family.</text>
</comment>
<dbReference type="InterPro" id="IPR021136">
    <property type="entry name" value="Flagellar_hook_control-like_C"/>
</dbReference>
<comment type="function">
    <text evidence="1">Controls the length of the flagellar hook.</text>
</comment>
<evidence type="ECO:0000256" key="3">
    <source>
        <dbReference type="ARBA" id="ARBA00022795"/>
    </source>
</evidence>
<keyword evidence="6" id="KW-0282">Flagellum</keyword>
<dbReference type="Gene3D" id="3.30.750.140">
    <property type="match status" value="1"/>
</dbReference>
<feature type="compositionally biased region" description="Basic and acidic residues" evidence="4">
    <location>
        <begin position="65"/>
        <end position="75"/>
    </location>
</feature>
<dbReference type="AlphaFoldDB" id="A0A0W0Z7Y9"/>
<evidence type="ECO:0000256" key="2">
    <source>
        <dbReference type="ARBA" id="ARBA00009149"/>
    </source>
</evidence>
<evidence type="ECO:0000313" key="7">
    <source>
        <dbReference type="Proteomes" id="UP000054877"/>
    </source>
</evidence>
<dbReference type="PANTHER" id="PTHR37533:SF2">
    <property type="entry name" value="FLAGELLAR HOOK-LENGTH CONTROL PROTEIN"/>
    <property type="match status" value="1"/>
</dbReference>
<dbReference type="InterPro" id="IPR038610">
    <property type="entry name" value="FliK-like_C_sf"/>
</dbReference>
<protein>
    <submittedName>
        <fullName evidence="6">Putative flagellar hook-length control protein</fullName>
    </submittedName>
</protein>
<dbReference type="CDD" id="cd17470">
    <property type="entry name" value="T3SS_Flik_C"/>
    <property type="match status" value="1"/>
</dbReference>
<dbReference type="GO" id="GO:0009424">
    <property type="term" value="C:bacterial-type flagellum hook"/>
    <property type="evidence" value="ECO:0007669"/>
    <property type="project" value="InterPro"/>
</dbReference>
<proteinExistence type="inferred from homology"/>
<dbReference type="Proteomes" id="UP000054877">
    <property type="component" value="Unassembled WGS sequence"/>
</dbReference>
<dbReference type="GO" id="GO:0044780">
    <property type="term" value="P:bacterial-type flagellum assembly"/>
    <property type="evidence" value="ECO:0007669"/>
    <property type="project" value="InterPro"/>
</dbReference>
<sequence length="406" mass="44972">MIDLSLLTLKNPIINAEEPVTVSGDGESEPVLESDSFLEMISALLTDKEVKKPVEDLSTANNTAEKPDSNSEADSDKQYVIAPFLLVETPVTPVSDEDMLTSQQSEIIPAQPDAFVLTKDVVTQDAQYLDDMIRDDELPDASTNQSSSNRVRGADIAVIRQLTKTEAAMEAPQKEIKIPEHVTDDDQINTDKKTTGLIDFDRAYGKINRFDSDMKQRDDRLNIIEGVTENNNGNQEQHEPVSSVNSFTSGLRASEMSLHNPPAKNMELPAHVFKPEWSEQFNQQIVWLGQQKINSAHIRLNPQDFGPLEVNISINKEDASLSIATHSTHVRDLIEQAIPRLKDMLAEQGVNLTEVTIESSDHRQRQSANQDSSSPTLEQSGPDSDAVSSQEPVPIKKTNGLIDYFA</sequence>
<feature type="domain" description="Flagellar hook-length control protein-like C-terminal" evidence="5">
    <location>
        <begin position="283"/>
        <end position="365"/>
    </location>
</feature>
<dbReference type="PANTHER" id="PTHR37533">
    <property type="entry name" value="FLAGELLAR HOOK-LENGTH CONTROL PROTEIN"/>
    <property type="match status" value="1"/>
</dbReference>
<dbReference type="OrthoDB" id="1792985at2"/>
<name>A0A0W0Z7Y9_LEGSP</name>
<feature type="compositionally biased region" description="Polar residues" evidence="4">
    <location>
        <begin position="366"/>
        <end position="391"/>
    </location>
</feature>
<dbReference type="STRING" id="452.Lspi_0772"/>
<dbReference type="InterPro" id="IPR001635">
    <property type="entry name" value="Flag_hook_Flik"/>
</dbReference>
<dbReference type="PRINTS" id="PR01007">
    <property type="entry name" value="FLGHOOKFLIK"/>
</dbReference>
<evidence type="ECO:0000256" key="4">
    <source>
        <dbReference type="SAM" id="MobiDB-lite"/>
    </source>
</evidence>
<feature type="region of interest" description="Disordered" evidence="4">
    <location>
        <begin position="52"/>
        <end position="75"/>
    </location>
</feature>
<keyword evidence="6" id="KW-0966">Cell projection</keyword>
<keyword evidence="6" id="KW-0969">Cilium</keyword>
<gene>
    <name evidence="6" type="ORF">Lspi_0772</name>
</gene>
<dbReference type="PATRIC" id="fig|452.5.peg.845"/>
<dbReference type="EMBL" id="LNYX01000010">
    <property type="protein sequence ID" value="KTD65220.1"/>
    <property type="molecule type" value="Genomic_DNA"/>
</dbReference>
<evidence type="ECO:0000313" key="6">
    <source>
        <dbReference type="EMBL" id="KTD65220.1"/>
    </source>
</evidence>
<keyword evidence="7" id="KW-1185">Reference proteome</keyword>